<feature type="domain" description="Response regulatory" evidence="3">
    <location>
        <begin position="2"/>
        <end position="118"/>
    </location>
</feature>
<dbReference type="CDD" id="cd16936">
    <property type="entry name" value="HATPase_RsbW-like"/>
    <property type="match status" value="1"/>
</dbReference>
<dbReference type="InterPro" id="IPR001932">
    <property type="entry name" value="PPM-type_phosphatase-like_dom"/>
</dbReference>
<keyword evidence="2" id="KW-0597">Phosphoprotein</keyword>
<dbReference type="Proteomes" id="UP001152467">
    <property type="component" value="Unassembled WGS sequence"/>
</dbReference>
<dbReference type="Gene3D" id="3.40.50.2300">
    <property type="match status" value="1"/>
</dbReference>
<dbReference type="PROSITE" id="PS50110">
    <property type="entry name" value="RESPONSE_REGULATORY"/>
    <property type="match status" value="1"/>
</dbReference>
<dbReference type="EMBL" id="CAMAPC010000035">
    <property type="protein sequence ID" value="CAH9067418.1"/>
    <property type="molecule type" value="Genomic_DNA"/>
</dbReference>
<dbReference type="EC" id="2.7.13.3" evidence="4"/>
<proteinExistence type="predicted"/>
<evidence type="ECO:0000313" key="5">
    <source>
        <dbReference type="Proteomes" id="UP001152467"/>
    </source>
</evidence>
<dbReference type="SUPFAM" id="SSF52172">
    <property type="entry name" value="CheY-like"/>
    <property type="match status" value="1"/>
</dbReference>
<organism evidence="4 5">
    <name type="scientific">Pseudoalteromonas holothuriae</name>
    <dbReference type="NCBI Taxonomy" id="2963714"/>
    <lineage>
        <taxon>Bacteria</taxon>
        <taxon>Pseudomonadati</taxon>
        <taxon>Pseudomonadota</taxon>
        <taxon>Gammaproteobacteria</taxon>
        <taxon>Alteromonadales</taxon>
        <taxon>Pseudoalteromonadaceae</taxon>
        <taxon>Pseudoalteromonas</taxon>
    </lineage>
</organism>
<dbReference type="InterPro" id="IPR011006">
    <property type="entry name" value="CheY-like_superfamily"/>
</dbReference>
<protein>
    <submittedName>
        <fullName evidence="4">Sensor histidine kinase RcsC</fullName>
        <ecNumber evidence="4">2.7.13.3</ecNumber>
    </submittedName>
</protein>
<evidence type="ECO:0000256" key="2">
    <source>
        <dbReference type="PROSITE-ProRule" id="PRU00169"/>
    </source>
</evidence>
<keyword evidence="4" id="KW-0808">Transferase</keyword>
<dbReference type="Gene3D" id="3.30.565.10">
    <property type="entry name" value="Histidine kinase-like ATPase, C-terminal domain"/>
    <property type="match status" value="1"/>
</dbReference>
<evidence type="ECO:0000256" key="1">
    <source>
        <dbReference type="ARBA" id="ARBA00022801"/>
    </source>
</evidence>
<dbReference type="SMART" id="SM00331">
    <property type="entry name" value="PP2C_SIG"/>
    <property type="match status" value="1"/>
</dbReference>
<dbReference type="PANTHER" id="PTHR43156">
    <property type="entry name" value="STAGE II SPORULATION PROTEIN E-RELATED"/>
    <property type="match status" value="1"/>
</dbReference>
<dbReference type="InterPro" id="IPR003594">
    <property type="entry name" value="HATPase_dom"/>
</dbReference>
<dbReference type="InterPro" id="IPR001789">
    <property type="entry name" value="Sig_transdc_resp-reg_receiver"/>
</dbReference>
<dbReference type="AlphaFoldDB" id="A0A9W4W3P6"/>
<dbReference type="Gene3D" id="3.60.40.10">
    <property type="entry name" value="PPM-type phosphatase domain"/>
    <property type="match status" value="1"/>
</dbReference>
<dbReference type="GO" id="GO:0004673">
    <property type="term" value="F:protein histidine kinase activity"/>
    <property type="evidence" value="ECO:0007669"/>
    <property type="project" value="UniProtKB-EC"/>
</dbReference>
<sequence length="550" mass="61231">MRVLVVDDQPLNCILLKTMLEQQHYEVVIANDGAQALEILSKSEIDIVLLDVIMPVMNGFEAAPKIKDFAGDVYMPIIFITTLEDHTSFEKCLAVGGDDFIHKPFDKVILSAKIRAHARTRRLSLEANQQKKQLEYHYNQIEREHEIVEHIFSNALDQSSKYQEYCDYHLSPASMFNGDMFLMAKSPMGGFYCLLGDFTGHGLAAAVGALPASRIFYAMVSKGMAVNDIAYELNQVLNSLLPSNMFCAAAIVELSESGKSLSVWLGGLPDLYLINEAGDIVETLESQHMALGILDSDEFERNTIHLEVDTSQRLLMATDGIIETENKQGEMFGEQRLIQALKSTSHVSTERIVQHTQRFSEHSAQQDDLSIAIINCLPGKVIAKPPVEYSSLPFELGVNIDEKNIASADPILELVDVLSKVKGIGEHRSNIFLLLSEAYNNAVDHGVLGLDSDIKNKEDGFFEFYQLRASALDKLQSALIEVNVKYSPQAGTLNFSISDFGEGFRPKLNQNQDTGLQQEHGRGLRLLKEIAKEVYFNSSGNEVTIIYSLQ</sequence>
<dbReference type="GO" id="GO:0016791">
    <property type="term" value="F:phosphatase activity"/>
    <property type="evidence" value="ECO:0007669"/>
    <property type="project" value="TreeGrafter"/>
</dbReference>
<dbReference type="GO" id="GO:0000160">
    <property type="term" value="P:phosphorelay signal transduction system"/>
    <property type="evidence" value="ECO:0007669"/>
    <property type="project" value="InterPro"/>
</dbReference>
<dbReference type="RefSeq" id="WP_261627202.1">
    <property type="nucleotide sequence ID" value="NZ_CAMAPC010000035.1"/>
</dbReference>
<dbReference type="Pfam" id="PF00072">
    <property type="entry name" value="Response_reg"/>
    <property type="match status" value="1"/>
</dbReference>
<accession>A0A9W4W3P6</accession>
<evidence type="ECO:0000313" key="4">
    <source>
        <dbReference type="EMBL" id="CAH9067418.1"/>
    </source>
</evidence>
<dbReference type="SMART" id="SM00448">
    <property type="entry name" value="REC"/>
    <property type="match status" value="1"/>
</dbReference>
<reference evidence="4" key="1">
    <citation type="submission" date="2022-07" db="EMBL/GenBank/DDBJ databases">
        <authorList>
            <person name="Criscuolo A."/>
        </authorList>
    </citation>
    <scope>NUCLEOTIDE SEQUENCE</scope>
    <source>
        <strain evidence="4">CIP111854</strain>
    </source>
</reference>
<name>A0A9W4W3P6_9GAMM</name>
<comment type="caution">
    <text evidence="4">The sequence shown here is derived from an EMBL/GenBank/DDBJ whole genome shotgun (WGS) entry which is preliminary data.</text>
</comment>
<gene>
    <name evidence="4" type="primary">rcsC_37</name>
    <name evidence="4" type="ORF">PSECIP111854_04101</name>
</gene>
<feature type="modified residue" description="4-aspartylphosphate" evidence="2">
    <location>
        <position position="51"/>
    </location>
</feature>
<keyword evidence="1" id="KW-0378">Hydrolase</keyword>
<evidence type="ECO:0000259" key="3">
    <source>
        <dbReference type="PROSITE" id="PS50110"/>
    </source>
</evidence>
<dbReference type="Pfam" id="PF07228">
    <property type="entry name" value="SpoIIE"/>
    <property type="match status" value="1"/>
</dbReference>
<dbReference type="PANTHER" id="PTHR43156:SF2">
    <property type="entry name" value="STAGE II SPORULATION PROTEIN E"/>
    <property type="match status" value="1"/>
</dbReference>
<dbReference type="Pfam" id="PF13581">
    <property type="entry name" value="HATPase_c_2"/>
    <property type="match status" value="1"/>
</dbReference>
<dbReference type="SUPFAM" id="SSF81606">
    <property type="entry name" value="PP2C-like"/>
    <property type="match status" value="1"/>
</dbReference>
<dbReference type="InterPro" id="IPR036457">
    <property type="entry name" value="PPM-type-like_dom_sf"/>
</dbReference>
<dbReference type="InterPro" id="IPR036890">
    <property type="entry name" value="HATPase_C_sf"/>
</dbReference>
<keyword evidence="4" id="KW-0418">Kinase</keyword>
<dbReference type="InterPro" id="IPR052016">
    <property type="entry name" value="Bact_Sigma-Reg"/>
</dbReference>
<keyword evidence="5" id="KW-1185">Reference proteome</keyword>